<dbReference type="InterPro" id="IPR001478">
    <property type="entry name" value="PDZ"/>
</dbReference>
<evidence type="ECO:0000256" key="8">
    <source>
        <dbReference type="SAM" id="Phobius"/>
    </source>
</evidence>
<keyword evidence="3" id="KW-0732">Signal</keyword>
<dbReference type="FunFam" id="2.40.10.10:FF:000001">
    <property type="entry name" value="Periplasmic serine protease DegS"/>
    <property type="match status" value="1"/>
</dbReference>
<keyword evidence="8" id="KW-0812">Transmembrane</keyword>
<protein>
    <recommendedName>
        <fullName evidence="9">PDZ domain-containing protein</fullName>
    </recommendedName>
</protein>
<keyword evidence="5" id="KW-0378">Hydrolase</keyword>
<evidence type="ECO:0000256" key="3">
    <source>
        <dbReference type="ARBA" id="ARBA00022729"/>
    </source>
</evidence>
<dbReference type="PANTHER" id="PTHR22939:SF129">
    <property type="entry name" value="SERINE PROTEASE HTRA2, MITOCHONDRIAL"/>
    <property type="match status" value="1"/>
</dbReference>
<dbReference type="PANTHER" id="PTHR22939">
    <property type="entry name" value="SERINE PROTEASE FAMILY S1C HTRA-RELATED"/>
    <property type="match status" value="1"/>
</dbReference>
<organism evidence="10">
    <name type="scientific">marine metagenome</name>
    <dbReference type="NCBI Taxonomy" id="408172"/>
    <lineage>
        <taxon>unclassified sequences</taxon>
        <taxon>metagenomes</taxon>
        <taxon>ecological metagenomes</taxon>
    </lineage>
</organism>
<dbReference type="Pfam" id="PF12812">
    <property type="entry name" value="PDZ_1"/>
    <property type="match status" value="1"/>
</dbReference>
<evidence type="ECO:0000256" key="6">
    <source>
        <dbReference type="ARBA" id="ARBA00022825"/>
    </source>
</evidence>
<accession>A0A381PHI1</accession>
<dbReference type="PROSITE" id="PS50106">
    <property type="entry name" value="PDZ"/>
    <property type="match status" value="1"/>
</dbReference>
<dbReference type="InterPro" id="IPR009003">
    <property type="entry name" value="Peptidase_S1_PA"/>
</dbReference>
<comment type="similarity">
    <text evidence="1">Belongs to the peptidase S1C family.</text>
</comment>
<dbReference type="Gene3D" id="2.30.42.10">
    <property type="match status" value="2"/>
</dbReference>
<keyword evidence="2" id="KW-0645">Protease</keyword>
<evidence type="ECO:0000256" key="4">
    <source>
        <dbReference type="ARBA" id="ARBA00022737"/>
    </source>
</evidence>
<sequence length="560" mass="61532">VVVNQNNSIALQKDNTNLSLEPYKSSKKSITFVLQAIWKKKSMEDTHKTGYDSTDKKTLLYYSAERKTKMQIYYRLLALIISTGFTWTAPACAQTSDDLEQMIRSSKTRAALVQNVQKGVVHIKVEKIMRTPDGQSLNNPRDLYNDEFFRRFFPELQPPNNQQPRKREQPNHKFRQSGMGSGSIIDTDGYILTNHHVVGEADKMVVVLYDGQEREAKLVGTDPESDIAVVKIEGNGLPVLSMGDSDKILVGEDVIAVGNPFGLIQTVTYGIVSAKGRTNVGINEYENFIQTDAAINPGNSGGPLVNLRGEIVGVNSAIFSQSGGYQGIGFAVPINMARKIMRDLIDKGSVSRGWLGVGIQDVTQDLAKAFQLKSTKGCLITGVMQDTPAQKAGLRKGDVVIQINEKHIQNSNHLRNEIANAGAFSEIEMELIRDGKTILINLRLAERPKKIGEMKMLSQPSPTTEQVEVLGMTVEELTEENAEKLGVKPGVGVVITDVESGSSAEKTGLQPGMIVQEVERQAVSSLNIFKEIIGNIDQEKGILLLITTSNGSRYIFLHAD</sequence>
<dbReference type="GO" id="GO:0004252">
    <property type="term" value="F:serine-type endopeptidase activity"/>
    <property type="evidence" value="ECO:0007669"/>
    <property type="project" value="InterPro"/>
</dbReference>
<name>A0A381PHI1_9ZZZZ</name>
<keyword evidence="8" id="KW-0472">Membrane</keyword>
<keyword evidence="8" id="KW-1133">Transmembrane helix</keyword>
<dbReference type="InterPro" id="IPR001940">
    <property type="entry name" value="Peptidase_S1C"/>
</dbReference>
<gene>
    <name evidence="10" type="ORF">METZ01_LOCUS19335</name>
</gene>
<feature type="non-terminal residue" evidence="10">
    <location>
        <position position="1"/>
    </location>
</feature>
<evidence type="ECO:0000256" key="5">
    <source>
        <dbReference type="ARBA" id="ARBA00022801"/>
    </source>
</evidence>
<proteinExistence type="inferred from homology"/>
<dbReference type="SUPFAM" id="SSF50156">
    <property type="entry name" value="PDZ domain-like"/>
    <property type="match status" value="2"/>
</dbReference>
<feature type="region of interest" description="Disordered" evidence="7">
    <location>
        <begin position="155"/>
        <end position="179"/>
    </location>
</feature>
<evidence type="ECO:0000256" key="1">
    <source>
        <dbReference type="ARBA" id="ARBA00010541"/>
    </source>
</evidence>
<dbReference type="EMBL" id="UINC01000985">
    <property type="protein sequence ID" value="SUZ66481.1"/>
    <property type="molecule type" value="Genomic_DNA"/>
</dbReference>
<dbReference type="SMART" id="SM00228">
    <property type="entry name" value="PDZ"/>
    <property type="match status" value="2"/>
</dbReference>
<dbReference type="Pfam" id="PF13180">
    <property type="entry name" value="PDZ_2"/>
    <property type="match status" value="1"/>
</dbReference>
<feature type="domain" description="PDZ" evidence="9">
    <location>
        <begin position="344"/>
        <end position="435"/>
    </location>
</feature>
<dbReference type="Pfam" id="PF13365">
    <property type="entry name" value="Trypsin_2"/>
    <property type="match status" value="1"/>
</dbReference>
<keyword evidence="4" id="KW-0677">Repeat</keyword>
<evidence type="ECO:0000256" key="7">
    <source>
        <dbReference type="SAM" id="MobiDB-lite"/>
    </source>
</evidence>
<dbReference type="GO" id="GO:0006508">
    <property type="term" value="P:proteolysis"/>
    <property type="evidence" value="ECO:0007669"/>
    <property type="project" value="UniProtKB-KW"/>
</dbReference>
<evidence type="ECO:0000313" key="10">
    <source>
        <dbReference type="EMBL" id="SUZ66481.1"/>
    </source>
</evidence>
<feature type="transmembrane region" description="Helical" evidence="8">
    <location>
        <begin position="72"/>
        <end position="89"/>
    </location>
</feature>
<dbReference type="Gene3D" id="2.40.10.120">
    <property type="match status" value="1"/>
</dbReference>
<dbReference type="AlphaFoldDB" id="A0A381PHI1"/>
<dbReference type="NCBIfam" id="TIGR02037">
    <property type="entry name" value="degP_htrA_DO"/>
    <property type="match status" value="1"/>
</dbReference>
<dbReference type="SUPFAM" id="SSF50494">
    <property type="entry name" value="Trypsin-like serine proteases"/>
    <property type="match status" value="1"/>
</dbReference>
<dbReference type="PRINTS" id="PR00834">
    <property type="entry name" value="PROTEASES2C"/>
</dbReference>
<dbReference type="CDD" id="cd10839">
    <property type="entry name" value="cpPDZ1_DegP-like"/>
    <property type="match status" value="1"/>
</dbReference>
<dbReference type="InterPro" id="IPR036034">
    <property type="entry name" value="PDZ_sf"/>
</dbReference>
<dbReference type="InterPro" id="IPR011782">
    <property type="entry name" value="Pept_S1C_Do"/>
</dbReference>
<reference evidence="10" key="1">
    <citation type="submission" date="2018-05" db="EMBL/GenBank/DDBJ databases">
        <authorList>
            <person name="Lanie J.A."/>
            <person name="Ng W.-L."/>
            <person name="Kazmierczak K.M."/>
            <person name="Andrzejewski T.M."/>
            <person name="Davidsen T.M."/>
            <person name="Wayne K.J."/>
            <person name="Tettelin H."/>
            <person name="Glass J.I."/>
            <person name="Rusch D."/>
            <person name="Podicherti R."/>
            <person name="Tsui H.-C.T."/>
            <person name="Winkler M.E."/>
        </authorList>
    </citation>
    <scope>NUCLEOTIDE SEQUENCE</scope>
</reference>
<evidence type="ECO:0000259" key="9">
    <source>
        <dbReference type="PROSITE" id="PS50106"/>
    </source>
</evidence>
<keyword evidence="6" id="KW-0720">Serine protease</keyword>
<evidence type="ECO:0000256" key="2">
    <source>
        <dbReference type="ARBA" id="ARBA00022670"/>
    </source>
</evidence>
<dbReference type="InterPro" id="IPR025926">
    <property type="entry name" value="PDZ-like_dom"/>
</dbReference>